<dbReference type="EMBL" id="VSSQ01052703">
    <property type="protein sequence ID" value="MPN06761.1"/>
    <property type="molecule type" value="Genomic_DNA"/>
</dbReference>
<protein>
    <submittedName>
        <fullName evidence="2">Uncharacterized protein</fullName>
    </submittedName>
</protein>
<dbReference type="AlphaFoldDB" id="A0A645EXM1"/>
<feature type="transmembrane region" description="Helical" evidence="1">
    <location>
        <begin position="67"/>
        <end position="85"/>
    </location>
</feature>
<accession>A0A645EXM1</accession>
<evidence type="ECO:0000313" key="2">
    <source>
        <dbReference type="EMBL" id="MPN06761.1"/>
    </source>
</evidence>
<feature type="transmembrane region" description="Helical" evidence="1">
    <location>
        <begin position="6"/>
        <end position="29"/>
    </location>
</feature>
<name>A0A645EXM1_9ZZZZ</name>
<sequence>MGETEQASRIILAFGMGILIVFLTAKLIGEERKARWFKKRKRVTIFTRRGLLGEACHFGVPCKWQGVLVSLTMFGVIGLIGYFLVFKG</sequence>
<keyword evidence="1" id="KW-0812">Transmembrane</keyword>
<reference evidence="2" key="1">
    <citation type="submission" date="2019-08" db="EMBL/GenBank/DDBJ databases">
        <authorList>
            <person name="Kucharzyk K."/>
            <person name="Murdoch R.W."/>
            <person name="Higgins S."/>
            <person name="Loffler F."/>
        </authorList>
    </citation>
    <scope>NUCLEOTIDE SEQUENCE</scope>
</reference>
<proteinExistence type="predicted"/>
<keyword evidence="1" id="KW-0472">Membrane</keyword>
<keyword evidence="1" id="KW-1133">Transmembrane helix</keyword>
<comment type="caution">
    <text evidence="2">The sequence shown here is derived from an EMBL/GenBank/DDBJ whole genome shotgun (WGS) entry which is preliminary data.</text>
</comment>
<gene>
    <name evidence="2" type="ORF">SDC9_154018</name>
</gene>
<organism evidence="2">
    <name type="scientific">bioreactor metagenome</name>
    <dbReference type="NCBI Taxonomy" id="1076179"/>
    <lineage>
        <taxon>unclassified sequences</taxon>
        <taxon>metagenomes</taxon>
        <taxon>ecological metagenomes</taxon>
    </lineage>
</organism>
<evidence type="ECO:0000256" key="1">
    <source>
        <dbReference type="SAM" id="Phobius"/>
    </source>
</evidence>